<dbReference type="EMBL" id="CAMXCT020001398">
    <property type="protein sequence ID" value="CAL1143080.1"/>
    <property type="molecule type" value="Genomic_DNA"/>
</dbReference>
<feature type="domain" description="C962R-like N-terminal AEP" evidence="7">
    <location>
        <begin position="1334"/>
        <end position="1539"/>
    </location>
</feature>
<gene>
    <name evidence="8" type="ORF">C1SCF055_LOCUS16759</name>
</gene>
<dbReference type="FunFam" id="3.40.1190.20:FF:000003">
    <property type="entry name" value="Phosphomethylpyrimidine kinase ThiD"/>
    <property type="match status" value="1"/>
</dbReference>
<dbReference type="PANTHER" id="PTHR20858:SF17">
    <property type="entry name" value="HYDROXYMETHYLPYRIMIDINE_PHOSPHOMETHYLPYRIMIDINE KINASE THI20-RELATED"/>
    <property type="match status" value="1"/>
</dbReference>
<sequence>MENKVLQRSGSMLARQNIQWPRPRQNTEVDAKSDLRGVHWQLSYLQTTPGQTETKEAYIKHPKYQRREAVENGDDLRASHIDLAYGASRSCKHWVAALTDEMSRNEHDKFNCKKPDGFEALGTELRKSHISFGERFEPTCQSQQKVNFGIPPKAFPSRWLRRKILLLPIFQSLIDGADLPDGAEELFVQQLSIQLKSLKDICTGKSHEILATAAGVLEDELQLLSSLCVSAPLSQLAVNAYVDYVTSLTAPCGTCEVHSLMAVSLHVRLNLWVSNVLLQASPEVGKATRVGRWLEFCSTRYEKLSLQIDQAFDASVAVSRLSSAQLSGVSDAYLQLAQHEHQVYSQIACSQSDSVNAAKTLLQMAKIIPPRVLIIAGSDSGGGAGLQADLKSCTVQGAFATTAVTAVTAQNTHGVQGIFPIPIDFLKKQVDSVLSDIGTDVVKTGMLATSEIVKAVAACLKASQPFGSCLVVDPVMVSTSGHTLLEDDAIQSLKDELFPCATLITPNLPEARLLLGVKDIESVAAMETGARQLAAMGPRWVLVKGGHLPGSDQEVTDILCNGETGECIQFTSKLVANTNHTHGTGCTLASSIAAHLARGLQVLQAVKVGLTSTGEERSEVQKEPSAALRGYDEMLVVRKWYGMVQADQIASFADTVGKDLRASHIDIANGAEKSCAHWKEKVEELEVRHEWAGFDLLKVGGEKLVFWKEGGLVVLSGCITTTSPMKQKSDFDITVAKVPPSCTPERYTPFIAPTAMSRYEGIRQCGTSATLRPDGRLVINFNKNLNPMVLHFSGFAYSMGEPEGLIQMIQPDKSLKAETQRFRLQPMHDDEPAAQLDGTIVTLQGRLMEATYGFTSQIIGILPERCRPQREIRCLAPLLRRSKDEDMGQCDIADQSIALTLKTDGKITVHGGNVHLVDQKGNMRILPQKKRGILSLDGIHFYVGNDTAPVEVSNSLQKSDDQQITDEKKKEILQIFAPQIRNTAVACRQGSIVLLEGSLNWVSSRPLNTKQAIATLPKGFWPRRRETFFARGRQEERRRVDIDVFGRIFCPEGADRGSDGGGYVDLSGVIFIRSTSPPKGKPLDPEYDDLRLQCNRTVVDVASSSFKGHELLEKFIRRCNAYEWKLLHHTMAAQAGRTMMTPGVGRLDEEVPTRGWDRGNEFNLSKHEDRLWNNVLRAPLAEHYGISTFHTLLHLSCPMLDEVLNCVRGLSDEDRRHIRGLKRSREGDWERTRQPRLTFQCLQELACEISDQMFDHWDFYAQMQGLLKNDFRAPKTIEHLFPRRLNRWQEKLIKDNVPEKDFSKFEEIRQFFFLYETTGSNMTHCSLMGSQDLFTTTGKWYFPDAEDVQQQLFENIGWLWDRNIYHYISERQTAFFPFIEDFDIQANVDWKEPLPGQIRPDPPDELIMTKPLMDADGKVFGDPGTMMKYRAQAIHMIYPHIEDLYCLVYSASGYNKGKELLKSSFHLVWPQLVVDPDRAPVIRYVTLGIFKNETNKEGSELNQLQKRLMELHDGNEWELVFDSTTINARNGLRLPYSDKASMVVKDPEDREKIKRGELSKNSAFKVRVTEERPSRPVGRIEFKFEKNADDVDVLVDAKWVANEKSYEKCEWIKMGSCRRDQSSAQATEVTPWQLGPDVMSMLPKRPGERYYREYEDDQGTFTTHVPYSNIVKCTLTPAEFARNWDDKLSEELEALAQEQEFDLQRRIAGQWVCITDEQAIWRAPASQQFSDKFADWDWGARTRKLARPAELIYIHKKGKVLLDGPDDVTAPLLRVLNDCKTEPDDFAIMPVYDKTKMERFP</sequence>
<dbReference type="Pfam" id="PF23162">
    <property type="entry name" value="AEP_C962R"/>
    <property type="match status" value="1"/>
</dbReference>
<accession>A0A9P1FWW4</accession>
<dbReference type="CDD" id="cd01169">
    <property type="entry name" value="HMPP_kinase"/>
    <property type="match status" value="1"/>
</dbReference>
<dbReference type="InterPro" id="IPR013749">
    <property type="entry name" value="PM/HMP-P_kinase-1"/>
</dbReference>
<keyword evidence="3" id="KW-0418">Kinase</keyword>
<dbReference type="GO" id="GO:0009228">
    <property type="term" value="P:thiamine biosynthetic process"/>
    <property type="evidence" value="ECO:0007669"/>
    <property type="project" value="InterPro"/>
</dbReference>
<name>A0A9P1FWW4_9DINO</name>
<dbReference type="InterPro" id="IPR004399">
    <property type="entry name" value="HMP/HMP-P_kinase_dom"/>
</dbReference>
<dbReference type="InterPro" id="IPR029056">
    <property type="entry name" value="Ribokinase-like"/>
</dbReference>
<dbReference type="EMBL" id="CAMXCT010001398">
    <property type="protein sequence ID" value="CAI3989705.1"/>
    <property type="molecule type" value="Genomic_DNA"/>
</dbReference>
<dbReference type="EMBL" id="CAMXCT030001398">
    <property type="protein sequence ID" value="CAL4777017.1"/>
    <property type="molecule type" value="Genomic_DNA"/>
</dbReference>
<proteinExistence type="predicted"/>
<feature type="compositionally biased region" description="Polar residues" evidence="5">
    <location>
        <begin position="1"/>
        <end position="24"/>
    </location>
</feature>
<dbReference type="Proteomes" id="UP001152797">
    <property type="component" value="Unassembled WGS sequence"/>
</dbReference>
<dbReference type="PANTHER" id="PTHR20858">
    <property type="entry name" value="PHOSPHOMETHYLPYRIMIDINE KINASE"/>
    <property type="match status" value="1"/>
</dbReference>
<dbReference type="NCBIfam" id="TIGR00097">
    <property type="entry name" value="HMP-P_kinase"/>
    <property type="match status" value="1"/>
</dbReference>
<feature type="domain" description="Pyridoxamine kinase/Phosphomethylpyrimidine kinase" evidence="6">
    <location>
        <begin position="379"/>
        <end position="608"/>
    </location>
</feature>
<evidence type="ECO:0000313" key="10">
    <source>
        <dbReference type="EMBL" id="CAL4777017.1"/>
    </source>
</evidence>
<keyword evidence="2" id="KW-0547">Nucleotide-binding</keyword>
<dbReference type="OrthoDB" id="431001at2759"/>
<dbReference type="Pfam" id="PF08543">
    <property type="entry name" value="Phos_pyr_kin"/>
    <property type="match status" value="1"/>
</dbReference>
<evidence type="ECO:0000256" key="1">
    <source>
        <dbReference type="ARBA" id="ARBA00022679"/>
    </source>
</evidence>
<dbReference type="InterPro" id="IPR056443">
    <property type="entry name" value="AEP_C962R"/>
</dbReference>
<keyword evidence="11" id="KW-1185">Reference proteome</keyword>
<evidence type="ECO:0000313" key="8">
    <source>
        <dbReference type="EMBL" id="CAI3989705.1"/>
    </source>
</evidence>
<dbReference type="GO" id="GO:0005829">
    <property type="term" value="C:cytosol"/>
    <property type="evidence" value="ECO:0007669"/>
    <property type="project" value="TreeGrafter"/>
</dbReference>
<evidence type="ECO:0000259" key="7">
    <source>
        <dbReference type="Pfam" id="PF23162"/>
    </source>
</evidence>
<evidence type="ECO:0000256" key="4">
    <source>
        <dbReference type="ARBA" id="ARBA00022840"/>
    </source>
</evidence>
<keyword evidence="1" id="KW-0808">Transferase</keyword>
<reference evidence="9" key="2">
    <citation type="submission" date="2024-04" db="EMBL/GenBank/DDBJ databases">
        <authorList>
            <person name="Chen Y."/>
            <person name="Shah S."/>
            <person name="Dougan E. K."/>
            <person name="Thang M."/>
            <person name="Chan C."/>
        </authorList>
    </citation>
    <scope>NUCLEOTIDE SEQUENCE [LARGE SCALE GENOMIC DNA]</scope>
</reference>
<dbReference type="Gene3D" id="3.40.1190.20">
    <property type="match status" value="1"/>
</dbReference>
<keyword evidence="4" id="KW-0067">ATP-binding</keyword>
<dbReference type="GO" id="GO:0008972">
    <property type="term" value="F:phosphomethylpyrimidine kinase activity"/>
    <property type="evidence" value="ECO:0007669"/>
    <property type="project" value="InterPro"/>
</dbReference>
<organism evidence="8">
    <name type="scientific">Cladocopium goreaui</name>
    <dbReference type="NCBI Taxonomy" id="2562237"/>
    <lineage>
        <taxon>Eukaryota</taxon>
        <taxon>Sar</taxon>
        <taxon>Alveolata</taxon>
        <taxon>Dinophyceae</taxon>
        <taxon>Suessiales</taxon>
        <taxon>Symbiodiniaceae</taxon>
        <taxon>Cladocopium</taxon>
    </lineage>
</organism>
<evidence type="ECO:0000256" key="2">
    <source>
        <dbReference type="ARBA" id="ARBA00022741"/>
    </source>
</evidence>
<evidence type="ECO:0000256" key="5">
    <source>
        <dbReference type="SAM" id="MobiDB-lite"/>
    </source>
</evidence>
<feature type="region of interest" description="Disordered" evidence="5">
    <location>
        <begin position="1"/>
        <end position="26"/>
    </location>
</feature>
<reference evidence="8" key="1">
    <citation type="submission" date="2022-10" db="EMBL/GenBank/DDBJ databases">
        <authorList>
            <person name="Chen Y."/>
            <person name="Dougan E. K."/>
            <person name="Chan C."/>
            <person name="Rhodes N."/>
            <person name="Thang M."/>
        </authorList>
    </citation>
    <scope>NUCLEOTIDE SEQUENCE</scope>
</reference>
<dbReference type="GO" id="GO:0008902">
    <property type="term" value="F:hydroxymethylpyrimidine kinase activity"/>
    <property type="evidence" value="ECO:0007669"/>
    <property type="project" value="TreeGrafter"/>
</dbReference>
<dbReference type="GO" id="GO:0005524">
    <property type="term" value="F:ATP binding"/>
    <property type="evidence" value="ECO:0007669"/>
    <property type="project" value="UniProtKB-KW"/>
</dbReference>
<evidence type="ECO:0000256" key="3">
    <source>
        <dbReference type="ARBA" id="ARBA00022777"/>
    </source>
</evidence>
<evidence type="ECO:0000313" key="11">
    <source>
        <dbReference type="Proteomes" id="UP001152797"/>
    </source>
</evidence>
<protein>
    <submittedName>
        <fullName evidence="10">Thiamine biosynthetic bifunctional enzyme TH1, chloroplastic</fullName>
    </submittedName>
</protein>
<evidence type="ECO:0000259" key="6">
    <source>
        <dbReference type="Pfam" id="PF08543"/>
    </source>
</evidence>
<dbReference type="SUPFAM" id="SSF53613">
    <property type="entry name" value="Ribokinase-like"/>
    <property type="match status" value="1"/>
</dbReference>
<evidence type="ECO:0000313" key="9">
    <source>
        <dbReference type="EMBL" id="CAL1143080.1"/>
    </source>
</evidence>
<comment type="caution">
    <text evidence="8">The sequence shown here is derived from an EMBL/GenBank/DDBJ whole genome shotgun (WGS) entry which is preliminary data.</text>
</comment>